<proteinExistence type="predicted"/>
<name>B4VMN9_9CYAN</name>
<sequence length="596" mass="67016">MPRSLQVHSHSVSRVKSSLLRNGFPSQKLLAEALSISQSTVSNFLNGKPVDYINFVELCAALGQEWRDIADLETPSPALEVREIRAKVLMSGYPPHFNLTQTIQQAICQAGHDVFLAQQNTALDNYLKLSDYLLLLLSQTTAVSEMVLEQVRLAKTLHHITPQKPAILPILVDVCQNGNGISTPLPFDLLGYLQGTQPWHWRCHDDPTILASEVLQVLSQGRTALPTDHQLAISWSKLTPQTQKNTSLHAPLPVAAPELPEGQVDLDSTFYINRPPIESVCYETITRPGALIRIKAPRQMGKTSLMARILRHAEQQGSQTVALSLQLANQRILANSNTFLEWFCASVSLALGRLDPEQLAKYAQLADMIGSNQSCKAYFEQYLLPHISTSLTLGLDEVDRLFASPEIADDFFGLLRALHEEAKRREIWQKFRLVVVHSTEVYVPLDMNKSPFNVGLPIELPEFNQQQVMELARRHGLEWSIETVDSLVTLVGGHPYLVRLALYHIARQDMTLEDIQQTAPTEAGIYSDHLRRHLWNLQTYPELLDAMKAIVMASTPVRLPSQQAFKLNSMGLVKLFGNDCTPRCQLYQKYFRDRLA</sequence>
<protein>
    <recommendedName>
        <fullName evidence="1">HTH cro/C1-type domain-containing protein</fullName>
    </recommendedName>
</protein>
<evidence type="ECO:0000313" key="3">
    <source>
        <dbReference type="Proteomes" id="UP000003835"/>
    </source>
</evidence>
<evidence type="ECO:0000313" key="2">
    <source>
        <dbReference type="EMBL" id="EDX76810.1"/>
    </source>
</evidence>
<dbReference type="InterPro" id="IPR027417">
    <property type="entry name" value="P-loop_NTPase"/>
</dbReference>
<gene>
    <name evidence="2" type="ORF">MC7420_1813</name>
</gene>
<feature type="domain" description="HTH cro/C1-type" evidence="1">
    <location>
        <begin position="26"/>
        <end position="69"/>
    </location>
</feature>
<dbReference type="RefSeq" id="WP_006099768.1">
    <property type="nucleotide sequence ID" value="NZ_DS989845.1"/>
</dbReference>
<dbReference type="GO" id="GO:0003677">
    <property type="term" value="F:DNA binding"/>
    <property type="evidence" value="ECO:0007669"/>
    <property type="project" value="InterPro"/>
</dbReference>
<dbReference type="eggNOG" id="COG1672">
    <property type="taxonomic scope" value="Bacteria"/>
</dbReference>
<dbReference type="EMBL" id="DS989845">
    <property type="protein sequence ID" value="EDX76810.1"/>
    <property type="molecule type" value="Genomic_DNA"/>
</dbReference>
<dbReference type="AlphaFoldDB" id="B4VMN9"/>
<evidence type="ECO:0000259" key="1">
    <source>
        <dbReference type="PROSITE" id="PS50943"/>
    </source>
</evidence>
<dbReference type="HOGENOM" id="CLU_021307_1_0_3"/>
<dbReference type="SUPFAM" id="SSF47413">
    <property type="entry name" value="lambda repressor-like DNA-binding domains"/>
    <property type="match status" value="1"/>
</dbReference>
<dbReference type="Gene3D" id="3.40.50.300">
    <property type="entry name" value="P-loop containing nucleotide triphosphate hydrolases"/>
    <property type="match status" value="1"/>
</dbReference>
<dbReference type="InterPro" id="IPR010982">
    <property type="entry name" value="Lambda_DNA-bd_dom_sf"/>
</dbReference>
<reference evidence="2 3" key="1">
    <citation type="submission" date="2008-07" db="EMBL/GenBank/DDBJ databases">
        <authorList>
            <person name="Tandeau de Marsac N."/>
            <person name="Ferriera S."/>
            <person name="Johnson J."/>
            <person name="Kravitz S."/>
            <person name="Beeson K."/>
            <person name="Sutton G."/>
            <person name="Rogers Y.-H."/>
            <person name="Friedman R."/>
            <person name="Frazier M."/>
            <person name="Venter J.C."/>
        </authorList>
    </citation>
    <scope>NUCLEOTIDE SEQUENCE [LARGE SCALE GENOMIC DNA]</scope>
    <source>
        <strain evidence="2 3">PCC 7420</strain>
    </source>
</reference>
<keyword evidence="3" id="KW-1185">Reference proteome</keyword>
<dbReference type="InterPro" id="IPR001387">
    <property type="entry name" value="Cro/C1-type_HTH"/>
</dbReference>
<dbReference type="Proteomes" id="UP000003835">
    <property type="component" value="Unassembled WGS sequence"/>
</dbReference>
<accession>B4VMN9</accession>
<dbReference type="STRING" id="118168.MC7420_1813"/>
<dbReference type="Pfam" id="PF14516">
    <property type="entry name" value="AAA_35"/>
    <property type="match status" value="1"/>
</dbReference>
<dbReference type="OrthoDB" id="502668at2"/>
<dbReference type="CDD" id="cd00093">
    <property type="entry name" value="HTH_XRE"/>
    <property type="match status" value="1"/>
</dbReference>
<organism evidence="2 3">
    <name type="scientific">Coleofasciculus chthonoplastes PCC 7420</name>
    <dbReference type="NCBI Taxonomy" id="118168"/>
    <lineage>
        <taxon>Bacteria</taxon>
        <taxon>Bacillati</taxon>
        <taxon>Cyanobacteriota</taxon>
        <taxon>Cyanophyceae</taxon>
        <taxon>Coleofasciculales</taxon>
        <taxon>Coleofasciculaceae</taxon>
        <taxon>Coleofasciculus</taxon>
    </lineage>
</organism>
<dbReference type="PROSITE" id="PS50943">
    <property type="entry name" value="HTH_CROC1"/>
    <property type="match status" value="1"/>
</dbReference>
<dbReference type="SUPFAM" id="SSF52540">
    <property type="entry name" value="P-loop containing nucleoside triphosphate hydrolases"/>
    <property type="match status" value="1"/>
</dbReference>